<dbReference type="RefSeq" id="XP_007685141.1">
    <property type="nucleotide sequence ID" value="XM_007686951.1"/>
</dbReference>
<dbReference type="AlphaFoldDB" id="W6ZEL4"/>
<accession>W6ZEL4</accession>
<dbReference type="OrthoDB" id="3694619at2759"/>
<evidence type="ECO:0000313" key="2">
    <source>
        <dbReference type="EMBL" id="EUC48313.1"/>
    </source>
</evidence>
<evidence type="ECO:0000256" key="1">
    <source>
        <dbReference type="SAM" id="MobiDB-lite"/>
    </source>
</evidence>
<feature type="region of interest" description="Disordered" evidence="1">
    <location>
        <begin position="1"/>
        <end position="24"/>
    </location>
</feature>
<name>W6ZEL4_COCMI</name>
<gene>
    <name evidence="2" type="ORF">COCMIDRAFT_34189</name>
</gene>
<keyword evidence="3" id="KW-1185">Reference proteome</keyword>
<organism evidence="2 3">
    <name type="scientific">Bipolaris oryzae ATCC 44560</name>
    <dbReference type="NCBI Taxonomy" id="930090"/>
    <lineage>
        <taxon>Eukaryota</taxon>
        <taxon>Fungi</taxon>
        <taxon>Dikarya</taxon>
        <taxon>Ascomycota</taxon>
        <taxon>Pezizomycotina</taxon>
        <taxon>Dothideomycetes</taxon>
        <taxon>Pleosporomycetidae</taxon>
        <taxon>Pleosporales</taxon>
        <taxon>Pleosporineae</taxon>
        <taxon>Pleosporaceae</taxon>
        <taxon>Bipolaris</taxon>
    </lineage>
</organism>
<dbReference type="EMBL" id="KI963942">
    <property type="protein sequence ID" value="EUC48313.1"/>
    <property type="molecule type" value="Genomic_DNA"/>
</dbReference>
<sequence length="121" mass="12715">MVEKVLAAGPLTSRPGNARRGTCGSTRRCRRRLALRGSRPGACRSGRFKLGLGLDRGGVPGAVVRHQVATGGSGSRCLTCVRTCGTWLVRCSANARYRLEVVVAALLCICAGACAGWAERD</sequence>
<dbReference type="GeneID" id="19122504"/>
<dbReference type="KEGG" id="bor:COCMIDRAFT_34189"/>
<evidence type="ECO:0000313" key="3">
    <source>
        <dbReference type="Proteomes" id="UP000054032"/>
    </source>
</evidence>
<protein>
    <submittedName>
        <fullName evidence="2">Uncharacterized protein</fullName>
    </submittedName>
</protein>
<dbReference type="HOGENOM" id="CLU_2037618_0_0_1"/>
<dbReference type="Proteomes" id="UP000054032">
    <property type="component" value="Unassembled WGS sequence"/>
</dbReference>
<reference evidence="2 3" key="1">
    <citation type="journal article" date="2013" name="PLoS Genet.">
        <title>Comparative genome structure, secondary metabolite, and effector coding capacity across Cochliobolus pathogens.</title>
        <authorList>
            <person name="Condon B.J."/>
            <person name="Leng Y."/>
            <person name="Wu D."/>
            <person name="Bushley K.E."/>
            <person name="Ohm R.A."/>
            <person name="Otillar R."/>
            <person name="Martin J."/>
            <person name="Schackwitz W."/>
            <person name="Grimwood J."/>
            <person name="MohdZainudin N."/>
            <person name="Xue C."/>
            <person name="Wang R."/>
            <person name="Manning V.A."/>
            <person name="Dhillon B."/>
            <person name="Tu Z.J."/>
            <person name="Steffenson B.J."/>
            <person name="Salamov A."/>
            <person name="Sun H."/>
            <person name="Lowry S."/>
            <person name="LaButti K."/>
            <person name="Han J."/>
            <person name="Copeland A."/>
            <person name="Lindquist E."/>
            <person name="Barry K."/>
            <person name="Schmutz J."/>
            <person name="Baker S.E."/>
            <person name="Ciuffetti L.M."/>
            <person name="Grigoriev I.V."/>
            <person name="Zhong S."/>
            <person name="Turgeon B.G."/>
        </authorList>
    </citation>
    <scope>NUCLEOTIDE SEQUENCE [LARGE SCALE GENOMIC DNA]</scope>
    <source>
        <strain evidence="2 3">ATCC 44560</strain>
    </source>
</reference>
<proteinExistence type="predicted"/>